<evidence type="ECO:0000313" key="5">
    <source>
        <dbReference type="EMBL" id="AKB41293.1"/>
    </source>
</evidence>
<evidence type="ECO:0000256" key="2">
    <source>
        <dbReference type="SAM" id="Phobius"/>
    </source>
</evidence>
<keyword evidence="2" id="KW-1133">Transmembrane helix</keyword>
<feature type="compositionally biased region" description="Gly residues" evidence="1">
    <location>
        <begin position="597"/>
        <end position="617"/>
    </location>
</feature>
<protein>
    <recommendedName>
        <fullName evidence="7">DUF2207 domain-containing protein</fullName>
    </recommendedName>
</protein>
<dbReference type="RefSeq" id="WP_015412673.1">
    <property type="nucleotide sequence ID" value="NZ_CP009509.1"/>
</dbReference>
<feature type="transmembrane region" description="Helical" evidence="2">
    <location>
        <begin position="439"/>
        <end position="457"/>
    </location>
</feature>
<proteinExistence type="predicted"/>
<feature type="transmembrane region" description="Helical" evidence="2">
    <location>
        <begin position="257"/>
        <end position="277"/>
    </location>
</feature>
<feature type="domain" description="Predicted membrane protein YciQ-like C-terminal" evidence="4">
    <location>
        <begin position="289"/>
        <end position="556"/>
    </location>
</feature>
<sequence>MRFSKGSAEPVREINTNSAVLKIAITTVILLVFLCLVPSASARDYALEEAGTSITIDSRGLVHVEESISYTFDGDYSEVFRILEVPPGESIQNITGHCSDEACRFRVEETSRGYELIGELPSPTPEKVTFFISYDHYGAVKVHRDISEFHYKLWGEEWEKPLGNLRGNITLPVESENELQYWIHPTGYTRNIDVEKNVVNLRTKEIPSYQWYEIRVVFPRIESPDSSFVQIDDAEGLEEILAIENEYQQKGSILKGLYGLIVLSTLIALALPLFIYLRYGREPEIDYEAIYEREPPTNSRPAAVNAIMRGKIGTPTMDGFTATVMNLANLGYISLRAVKSEERRTLSLFKSEDEDILIEIASPVSYSGARGDLPKLEDFEKDVLNLLKKHSSGNKISWARLKKELGKGTGFYEFITAWNKKVEKHVVIEKLFRSTGNKYMVIFSIAILIVAIAYFIILSNYFPSDAFPLASIANLLVAFITVFSVVMIIFSSAFEKVLGRWTPEGRLYYKKWANFKKYLTDFSALKEHPPESIELWDSYLVYATALGVAEEVLKNMSLVVPAEQLKASHFYYVHHSYGQFGSGFGSAYTSSAPSSSGSGGGVGGVGGGSGGGGGGAR</sequence>
<dbReference type="Pfam" id="PF20990">
    <property type="entry name" value="DUF2207_C"/>
    <property type="match status" value="1"/>
</dbReference>
<evidence type="ECO:0000259" key="4">
    <source>
        <dbReference type="Pfam" id="PF20990"/>
    </source>
</evidence>
<feature type="domain" description="DUF2207" evidence="3">
    <location>
        <begin position="51"/>
        <end position="218"/>
    </location>
</feature>
<dbReference type="Pfam" id="PF09972">
    <property type="entry name" value="DUF2207"/>
    <property type="match status" value="1"/>
</dbReference>
<evidence type="ECO:0008006" key="7">
    <source>
        <dbReference type="Google" id="ProtNLM"/>
    </source>
</evidence>
<dbReference type="PATRIC" id="fig|1434117.4.peg.2944"/>
<accession>A0A0E3PZF4</accession>
<dbReference type="Proteomes" id="UP000033058">
    <property type="component" value="Chromosome"/>
</dbReference>
<keyword evidence="2" id="KW-0812">Transmembrane</keyword>
<dbReference type="GeneID" id="24852053"/>
<evidence type="ECO:0000313" key="6">
    <source>
        <dbReference type="Proteomes" id="UP000033058"/>
    </source>
</evidence>
<feature type="transmembrane region" description="Helical" evidence="2">
    <location>
        <begin position="469"/>
        <end position="490"/>
    </location>
</feature>
<dbReference type="EMBL" id="CP009509">
    <property type="protein sequence ID" value="AKB41293.1"/>
    <property type="molecule type" value="Genomic_DNA"/>
</dbReference>
<dbReference type="InterPro" id="IPR048389">
    <property type="entry name" value="YciQ-like_C"/>
</dbReference>
<gene>
    <name evidence="5" type="ORF">MSMAW_2302</name>
</gene>
<keyword evidence="2" id="KW-0472">Membrane</keyword>
<dbReference type="HOGENOM" id="CLU_026556_1_0_2"/>
<evidence type="ECO:0000259" key="3">
    <source>
        <dbReference type="Pfam" id="PF09972"/>
    </source>
</evidence>
<dbReference type="InterPro" id="IPR018702">
    <property type="entry name" value="DUF2207"/>
</dbReference>
<reference evidence="5 6" key="1">
    <citation type="submission" date="2014-07" db="EMBL/GenBank/DDBJ databases">
        <title>Methanogenic archaea and the global carbon cycle.</title>
        <authorList>
            <person name="Henriksen J.R."/>
            <person name="Luke J."/>
            <person name="Reinhart S."/>
            <person name="Benedict M.N."/>
            <person name="Youngblut N.D."/>
            <person name="Metcalf M.E."/>
            <person name="Whitaker R.J."/>
            <person name="Metcalf W.W."/>
        </authorList>
    </citation>
    <scope>NUCLEOTIDE SEQUENCE [LARGE SCALE GENOMIC DNA]</scope>
    <source>
        <strain evidence="5 6">WWM610</strain>
    </source>
</reference>
<feature type="region of interest" description="Disordered" evidence="1">
    <location>
        <begin position="595"/>
        <end position="617"/>
    </location>
</feature>
<dbReference type="AlphaFoldDB" id="A0A0E3PZF4"/>
<evidence type="ECO:0000256" key="1">
    <source>
        <dbReference type="SAM" id="MobiDB-lite"/>
    </source>
</evidence>
<name>A0A0E3PZF4_METMZ</name>
<organism evidence="5 6">
    <name type="scientific">Methanosarcina mazei WWM610</name>
    <dbReference type="NCBI Taxonomy" id="1434117"/>
    <lineage>
        <taxon>Archaea</taxon>
        <taxon>Methanobacteriati</taxon>
        <taxon>Methanobacteriota</taxon>
        <taxon>Stenosarchaea group</taxon>
        <taxon>Methanomicrobia</taxon>
        <taxon>Methanosarcinales</taxon>
        <taxon>Methanosarcinaceae</taxon>
        <taxon>Methanosarcina</taxon>
    </lineage>
</organism>